<comment type="caution">
    <text evidence="1">The sequence shown here is derived from an EMBL/GenBank/DDBJ whole genome shotgun (WGS) entry which is preliminary data.</text>
</comment>
<name>A0AA38HSQ0_9CUCU</name>
<accession>A0AA38HSQ0</accession>
<dbReference type="Proteomes" id="UP001168821">
    <property type="component" value="Unassembled WGS sequence"/>
</dbReference>
<evidence type="ECO:0000313" key="1">
    <source>
        <dbReference type="EMBL" id="KAJ3643210.1"/>
    </source>
</evidence>
<sequence>MKVKCPHRSCRRRRQLTCGIVNVDIKHKSKGHKSHPADIWDRFHYLNVLNDVVVLRACTVGPLRVTRTLTDTPLMFDFGGLRYGKLLRSYSLQIVERYWPVGAAKS</sequence>
<keyword evidence="2" id="KW-1185">Reference proteome</keyword>
<gene>
    <name evidence="1" type="ORF">Zmor_025934</name>
</gene>
<protein>
    <submittedName>
        <fullName evidence="1">Uncharacterized protein</fullName>
    </submittedName>
</protein>
<dbReference type="EMBL" id="JALNTZ010000008">
    <property type="protein sequence ID" value="KAJ3643210.1"/>
    <property type="molecule type" value="Genomic_DNA"/>
</dbReference>
<organism evidence="1 2">
    <name type="scientific">Zophobas morio</name>
    <dbReference type="NCBI Taxonomy" id="2755281"/>
    <lineage>
        <taxon>Eukaryota</taxon>
        <taxon>Metazoa</taxon>
        <taxon>Ecdysozoa</taxon>
        <taxon>Arthropoda</taxon>
        <taxon>Hexapoda</taxon>
        <taxon>Insecta</taxon>
        <taxon>Pterygota</taxon>
        <taxon>Neoptera</taxon>
        <taxon>Endopterygota</taxon>
        <taxon>Coleoptera</taxon>
        <taxon>Polyphaga</taxon>
        <taxon>Cucujiformia</taxon>
        <taxon>Tenebrionidae</taxon>
        <taxon>Zophobas</taxon>
    </lineage>
</organism>
<proteinExistence type="predicted"/>
<evidence type="ECO:0000313" key="2">
    <source>
        <dbReference type="Proteomes" id="UP001168821"/>
    </source>
</evidence>
<dbReference type="AlphaFoldDB" id="A0AA38HSQ0"/>
<reference evidence="1" key="1">
    <citation type="journal article" date="2023" name="G3 (Bethesda)">
        <title>Whole genome assemblies of Zophobas morio and Tenebrio molitor.</title>
        <authorList>
            <person name="Kaur S."/>
            <person name="Stinson S.A."/>
            <person name="diCenzo G.C."/>
        </authorList>
    </citation>
    <scope>NUCLEOTIDE SEQUENCE</scope>
    <source>
        <tissue evidence="1">Head and legs</tissue>
    </source>
</reference>